<proteinExistence type="predicted"/>
<organism evidence="3 4">
    <name type="scientific">Batillaria attramentaria</name>
    <dbReference type="NCBI Taxonomy" id="370345"/>
    <lineage>
        <taxon>Eukaryota</taxon>
        <taxon>Metazoa</taxon>
        <taxon>Spiralia</taxon>
        <taxon>Lophotrochozoa</taxon>
        <taxon>Mollusca</taxon>
        <taxon>Gastropoda</taxon>
        <taxon>Caenogastropoda</taxon>
        <taxon>Sorbeoconcha</taxon>
        <taxon>Cerithioidea</taxon>
        <taxon>Batillariidae</taxon>
        <taxon>Batillaria</taxon>
    </lineage>
</organism>
<dbReference type="AlphaFoldDB" id="A0ABD0KJU2"/>
<name>A0ABD0KJU2_9CAEN</name>
<keyword evidence="2" id="KW-0812">Transmembrane</keyword>
<evidence type="ECO:0000256" key="1">
    <source>
        <dbReference type="SAM" id="MobiDB-lite"/>
    </source>
</evidence>
<keyword evidence="2" id="KW-1133">Transmembrane helix</keyword>
<gene>
    <name evidence="3" type="ORF">BaRGS_00021426</name>
</gene>
<feature type="transmembrane region" description="Helical" evidence="2">
    <location>
        <begin position="76"/>
        <end position="94"/>
    </location>
</feature>
<protein>
    <submittedName>
        <fullName evidence="3">Uncharacterized protein</fullName>
    </submittedName>
</protein>
<sequence>YFQNVRAQSVVKADSQLQDQAIKLLRAYKASTFENAELSVIGREVAVRFVAGKGRRKFHVEPLDEKTKGQVHVENLFFGVFRLLVALAISLQMVEAGMSIATVSKTPTVTVFVILGHLITLALGAIVSMETVNANASLFSSSYGQGRITDEGHVRSYGIGLWLLGARRWLYRALAYAVLASRDPLDSDMPASLLLPEELFKEAAMYSRLTLMLASFTALALHVLHIRFPTLLKAPWNSPLHKYQPTATSDPEEPDEASDEHGRQGQVVTMRIAEQTDRE</sequence>
<feature type="transmembrane region" description="Helical" evidence="2">
    <location>
        <begin position="106"/>
        <end position="129"/>
    </location>
</feature>
<dbReference type="EMBL" id="JACVVK020000166">
    <property type="protein sequence ID" value="KAK7487337.1"/>
    <property type="molecule type" value="Genomic_DNA"/>
</dbReference>
<feature type="transmembrane region" description="Helical" evidence="2">
    <location>
        <begin position="203"/>
        <end position="224"/>
    </location>
</feature>
<evidence type="ECO:0000313" key="4">
    <source>
        <dbReference type="Proteomes" id="UP001519460"/>
    </source>
</evidence>
<evidence type="ECO:0000313" key="3">
    <source>
        <dbReference type="EMBL" id="KAK7487337.1"/>
    </source>
</evidence>
<comment type="caution">
    <text evidence="3">The sequence shown here is derived from an EMBL/GenBank/DDBJ whole genome shotgun (WGS) entry which is preliminary data.</text>
</comment>
<keyword evidence="4" id="KW-1185">Reference proteome</keyword>
<evidence type="ECO:0000256" key="2">
    <source>
        <dbReference type="SAM" id="Phobius"/>
    </source>
</evidence>
<feature type="region of interest" description="Disordered" evidence="1">
    <location>
        <begin position="242"/>
        <end position="279"/>
    </location>
</feature>
<accession>A0ABD0KJU2</accession>
<feature type="non-terminal residue" evidence="3">
    <location>
        <position position="1"/>
    </location>
</feature>
<keyword evidence="2" id="KW-0472">Membrane</keyword>
<dbReference type="Proteomes" id="UP001519460">
    <property type="component" value="Unassembled WGS sequence"/>
</dbReference>
<reference evidence="3 4" key="1">
    <citation type="journal article" date="2023" name="Sci. Data">
        <title>Genome assembly of the Korean intertidal mud-creeper Batillaria attramentaria.</title>
        <authorList>
            <person name="Patra A.K."/>
            <person name="Ho P.T."/>
            <person name="Jun S."/>
            <person name="Lee S.J."/>
            <person name="Kim Y."/>
            <person name="Won Y.J."/>
        </authorList>
    </citation>
    <scope>NUCLEOTIDE SEQUENCE [LARGE SCALE GENOMIC DNA]</scope>
    <source>
        <strain evidence="3">Wonlab-2016</strain>
    </source>
</reference>